<reference evidence="2" key="1">
    <citation type="journal article" date="2014" name="Int. J. Syst. Evol. Microbiol.">
        <title>Complete genome sequence of Corynebacterium casei LMG S-19264T (=DSM 44701T), isolated from a smear-ripened cheese.</title>
        <authorList>
            <consortium name="US DOE Joint Genome Institute (JGI-PGF)"/>
            <person name="Walter F."/>
            <person name="Albersmeier A."/>
            <person name="Kalinowski J."/>
            <person name="Ruckert C."/>
        </authorList>
    </citation>
    <scope>NUCLEOTIDE SEQUENCE</scope>
    <source>
        <strain evidence="2">CGMCC 1.12785</strain>
    </source>
</reference>
<organism evidence="2 3">
    <name type="scientific">Sediminivirga luteola</name>
    <dbReference type="NCBI Taxonomy" id="1774748"/>
    <lineage>
        <taxon>Bacteria</taxon>
        <taxon>Bacillati</taxon>
        <taxon>Actinomycetota</taxon>
        <taxon>Actinomycetes</taxon>
        <taxon>Micrococcales</taxon>
        <taxon>Brevibacteriaceae</taxon>
        <taxon>Sediminivirga</taxon>
    </lineage>
</organism>
<sequence>MALRETMHPLMTAGWTVAGIDAEGTYVLVPGDGRKRTSEHSGVNEHSPGTG</sequence>
<evidence type="ECO:0000313" key="2">
    <source>
        <dbReference type="EMBL" id="GGA16491.1"/>
    </source>
</evidence>
<proteinExistence type="predicted"/>
<comment type="caution">
    <text evidence="2">The sequence shown here is derived from an EMBL/GenBank/DDBJ whole genome shotgun (WGS) entry which is preliminary data.</text>
</comment>
<feature type="region of interest" description="Disordered" evidence="1">
    <location>
        <begin position="30"/>
        <end position="51"/>
    </location>
</feature>
<evidence type="ECO:0000256" key="1">
    <source>
        <dbReference type="SAM" id="MobiDB-lite"/>
    </source>
</evidence>
<protein>
    <submittedName>
        <fullName evidence="2">Uncharacterized protein</fullName>
    </submittedName>
</protein>
<reference evidence="2" key="2">
    <citation type="submission" date="2020-09" db="EMBL/GenBank/DDBJ databases">
        <authorList>
            <person name="Sun Q."/>
            <person name="Zhou Y."/>
        </authorList>
    </citation>
    <scope>NUCLEOTIDE SEQUENCE</scope>
    <source>
        <strain evidence="2">CGMCC 1.12785</strain>
    </source>
</reference>
<name>A0A8J2XLA2_9MICO</name>
<dbReference type="Proteomes" id="UP000616114">
    <property type="component" value="Unassembled WGS sequence"/>
</dbReference>
<evidence type="ECO:0000313" key="3">
    <source>
        <dbReference type="Proteomes" id="UP000616114"/>
    </source>
</evidence>
<dbReference type="EMBL" id="BMFY01000007">
    <property type="protein sequence ID" value="GGA16491.1"/>
    <property type="molecule type" value="Genomic_DNA"/>
</dbReference>
<gene>
    <name evidence="2" type="ORF">GCM10011333_19500</name>
</gene>
<feature type="compositionally biased region" description="Basic and acidic residues" evidence="1">
    <location>
        <begin position="32"/>
        <end position="43"/>
    </location>
</feature>
<accession>A0A8J2XLA2</accession>
<dbReference type="AlphaFoldDB" id="A0A8J2XLA2"/>
<keyword evidence="3" id="KW-1185">Reference proteome</keyword>